<dbReference type="InterPro" id="IPR036565">
    <property type="entry name" value="Mur-like_cat_sf"/>
</dbReference>
<evidence type="ECO:0000313" key="6">
    <source>
        <dbReference type="Proteomes" id="UP000571128"/>
    </source>
</evidence>
<evidence type="ECO:0000259" key="4">
    <source>
        <dbReference type="Pfam" id="PF08245"/>
    </source>
</evidence>
<sequence length="497" mass="56505">MEKMVQMQNLVKELDRYLPGHFLNEELRPGELTEVEYQHSMLSRNPAILAKTMFISISSERRDYVNRKPVKWTDGNVQIIGKENLLGLIVTETPIESARFTTPQFIVENSWAFMLGFSKLVRSHFHKPAIAITGSVGKTSTRMLLTHLLNERKVLENRGNHNTRFAIPLYMSKLLKEPDVLNLEVSLNALNGYDTGSMSKLIRPNIVIITSIGEAHLSSMKDTLTIALYKAKVLEGANEETTLILNADIGTKERDIILKKARKYTNRILTYSAKGQDADVRLKHVQHEKFYDVIEITFFGETLTYRLPTGSNGLIENSLAALMSYFQIYKEIGPALLKMESFQSLPKTMEMIPLYLPGNQEAFMIDDSHNAAVPSMLNAISYFKTHQQFYRGNKILIVGQIADLGEKGPEVHVKMMKDVLESDADYIFGYGDLFKDLFNHEKSANVQWFENLKELRLVLRDVLDEDSLVVIKGSVTGSDFHKLGGLLKEEYQKKTET</sequence>
<name>A0A841YGH0_9LIST</name>
<dbReference type="Proteomes" id="UP000571128">
    <property type="component" value="Unassembled WGS sequence"/>
</dbReference>
<evidence type="ECO:0000256" key="1">
    <source>
        <dbReference type="ARBA" id="ARBA00022598"/>
    </source>
</evidence>
<dbReference type="InterPro" id="IPR013221">
    <property type="entry name" value="Mur_ligase_cen"/>
</dbReference>
<dbReference type="AlphaFoldDB" id="A0A841YGH0"/>
<dbReference type="Gene3D" id="3.40.1190.10">
    <property type="entry name" value="Mur-like, catalytic domain"/>
    <property type="match status" value="1"/>
</dbReference>
<accession>A0A841YGH0</accession>
<dbReference type="InterPro" id="IPR036615">
    <property type="entry name" value="Mur_ligase_C_dom_sf"/>
</dbReference>
<keyword evidence="3" id="KW-0067">ATP-binding</keyword>
<organism evidence="5 6">
    <name type="scientific">Listeria fleischmannii</name>
    <dbReference type="NCBI Taxonomy" id="1069827"/>
    <lineage>
        <taxon>Bacteria</taxon>
        <taxon>Bacillati</taxon>
        <taxon>Bacillota</taxon>
        <taxon>Bacilli</taxon>
        <taxon>Bacillales</taxon>
        <taxon>Listeriaceae</taxon>
        <taxon>Listeria</taxon>
    </lineage>
</organism>
<dbReference type="PANTHER" id="PTHR43024:SF1">
    <property type="entry name" value="UDP-N-ACETYLMURAMOYL-TRIPEPTIDE--D-ALANYL-D-ALANINE LIGASE"/>
    <property type="match status" value="1"/>
</dbReference>
<dbReference type="Gene3D" id="3.90.190.20">
    <property type="entry name" value="Mur ligase, C-terminal domain"/>
    <property type="match status" value="1"/>
</dbReference>
<evidence type="ECO:0000256" key="3">
    <source>
        <dbReference type="ARBA" id="ARBA00022840"/>
    </source>
</evidence>
<dbReference type="GO" id="GO:0016881">
    <property type="term" value="F:acid-amino acid ligase activity"/>
    <property type="evidence" value="ECO:0007669"/>
    <property type="project" value="InterPro"/>
</dbReference>
<evidence type="ECO:0000313" key="5">
    <source>
        <dbReference type="EMBL" id="MBC1399356.1"/>
    </source>
</evidence>
<reference evidence="5 6" key="1">
    <citation type="submission" date="2020-03" db="EMBL/GenBank/DDBJ databases">
        <title>Soil Listeria distribution.</title>
        <authorList>
            <person name="Liao J."/>
            <person name="Wiedmann M."/>
        </authorList>
    </citation>
    <scope>NUCLEOTIDE SEQUENCE [LARGE SCALE GENOMIC DNA]</scope>
    <source>
        <strain evidence="5 6">FSL L7-1645</strain>
    </source>
</reference>
<protein>
    <submittedName>
        <fullName evidence="5">UDP-N-acetylmuramoyl-tripeptide--D-alanyl-D-alanine ligase</fullName>
    </submittedName>
</protein>
<dbReference type="SUPFAM" id="SSF53244">
    <property type="entry name" value="MurD-like peptide ligases, peptide-binding domain"/>
    <property type="match status" value="1"/>
</dbReference>
<dbReference type="Pfam" id="PF08245">
    <property type="entry name" value="Mur_ligase_M"/>
    <property type="match status" value="1"/>
</dbReference>
<comment type="caution">
    <text evidence="5">The sequence shown here is derived from an EMBL/GenBank/DDBJ whole genome shotgun (WGS) entry which is preliminary data.</text>
</comment>
<evidence type="ECO:0000256" key="2">
    <source>
        <dbReference type="ARBA" id="ARBA00022741"/>
    </source>
</evidence>
<dbReference type="GO" id="GO:0005524">
    <property type="term" value="F:ATP binding"/>
    <property type="evidence" value="ECO:0007669"/>
    <property type="project" value="UniProtKB-KW"/>
</dbReference>
<gene>
    <name evidence="5" type="ORF">HB844_10785</name>
</gene>
<dbReference type="InterPro" id="IPR051046">
    <property type="entry name" value="MurCDEF_CellWall_CoF430Synth"/>
</dbReference>
<proteinExistence type="predicted"/>
<keyword evidence="2" id="KW-0547">Nucleotide-binding</keyword>
<dbReference type="EMBL" id="JAARPY010000011">
    <property type="protein sequence ID" value="MBC1399356.1"/>
    <property type="molecule type" value="Genomic_DNA"/>
</dbReference>
<dbReference type="RefSeq" id="WP_007548698.1">
    <property type="nucleotide sequence ID" value="NZ_JAARPY010000011.1"/>
</dbReference>
<feature type="domain" description="Mur ligase central" evidence="4">
    <location>
        <begin position="132"/>
        <end position="323"/>
    </location>
</feature>
<dbReference type="SUPFAM" id="SSF53623">
    <property type="entry name" value="MurD-like peptide ligases, catalytic domain"/>
    <property type="match status" value="1"/>
</dbReference>
<dbReference type="PANTHER" id="PTHR43024">
    <property type="entry name" value="UDP-N-ACETYLMURAMOYL-TRIPEPTIDE--D-ALANYL-D-ALANINE LIGASE"/>
    <property type="match status" value="1"/>
</dbReference>
<keyword evidence="1 5" id="KW-0436">Ligase</keyword>